<keyword evidence="3" id="KW-1185">Reference proteome</keyword>
<evidence type="ECO:0000313" key="2">
    <source>
        <dbReference type="EMBL" id="VVC88137.1"/>
    </source>
</evidence>
<evidence type="ECO:0000256" key="1">
    <source>
        <dbReference type="SAM" id="MobiDB-lite"/>
    </source>
</evidence>
<reference evidence="2 3" key="1">
    <citation type="submission" date="2017-07" db="EMBL/GenBank/DDBJ databases">
        <authorList>
            <person name="Talla V."/>
            <person name="Backstrom N."/>
        </authorList>
    </citation>
    <scope>NUCLEOTIDE SEQUENCE [LARGE SCALE GENOMIC DNA]</scope>
</reference>
<sequence length="94" mass="10790">MSISGAEALKRNTIIETEDQIKTKCYKREVCIVIKIIATLRLVKILNIKMKPKVSENLNPQLSAAAPEKDPKDTEENKDDEEQEKSTCCDRLRW</sequence>
<feature type="compositionally biased region" description="Basic and acidic residues" evidence="1">
    <location>
        <begin position="84"/>
        <end position="94"/>
    </location>
</feature>
<organism evidence="2 3">
    <name type="scientific">Leptidea sinapis</name>
    <dbReference type="NCBI Taxonomy" id="189913"/>
    <lineage>
        <taxon>Eukaryota</taxon>
        <taxon>Metazoa</taxon>
        <taxon>Ecdysozoa</taxon>
        <taxon>Arthropoda</taxon>
        <taxon>Hexapoda</taxon>
        <taxon>Insecta</taxon>
        <taxon>Pterygota</taxon>
        <taxon>Neoptera</taxon>
        <taxon>Endopterygota</taxon>
        <taxon>Lepidoptera</taxon>
        <taxon>Glossata</taxon>
        <taxon>Ditrysia</taxon>
        <taxon>Papilionoidea</taxon>
        <taxon>Pieridae</taxon>
        <taxon>Dismorphiinae</taxon>
        <taxon>Leptidea</taxon>
    </lineage>
</organism>
<dbReference type="Proteomes" id="UP000324832">
    <property type="component" value="Unassembled WGS sequence"/>
</dbReference>
<accession>A0A5E4PPX4</accession>
<name>A0A5E4PPX4_9NEOP</name>
<feature type="region of interest" description="Disordered" evidence="1">
    <location>
        <begin position="57"/>
        <end position="94"/>
    </location>
</feature>
<proteinExistence type="predicted"/>
<dbReference type="AlphaFoldDB" id="A0A5E4PPX4"/>
<protein>
    <submittedName>
        <fullName evidence="2">Uncharacterized protein</fullName>
    </submittedName>
</protein>
<evidence type="ECO:0000313" key="3">
    <source>
        <dbReference type="Proteomes" id="UP000324832"/>
    </source>
</evidence>
<dbReference type="EMBL" id="FZQP02000238">
    <property type="protein sequence ID" value="VVC88137.1"/>
    <property type="molecule type" value="Genomic_DNA"/>
</dbReference>
<gene>
    <name evidence="2" type="ORF">LSINAPIS_LOCUS1578</name>
</gene>